<sequence>MFMYYLSICLIVWLSVGLMMGLKAVYIDKFFNEEKISKFRSDNNVHDDDKVVNTLFKNKLNFIIVSCLCGVLLLVADIIGTIKNAKAGVK</sequence>
<evidence type="ECO:0000313" key="1">
    <source>
        <dbReference type="EMBL" id="UNH58518.1"/>
    </source>
</evidence>
<accession>A0AC61TS49</accession>
<name>A0AC61TS49_9CAUD</name>
<reference evidence="1" key="1">
    <citation type="submission" date="2022-02" db="EMBL/GenBank/DDBJ databases">
        <authorList>
            <person name="Nazir A."/>
            <person name="Chen Y."/>
            <person name="Liu Y."/>
        </authorList>
    </citation>
    <scope>NUCLEOTIDE SEQUENCE</scope>
</reference>
<keyword evidence="2" id="KW-1185">Reference proteome</keyword>
<proteinExistence type="predicted"/>
<dbReference type="EMBL" id="OM634653">
    <property type="protein sequence ID" value="UNH58518.1"/>
    <property type="molecule type" value="Genomic_DNA"/>
</dbReference>
<organism evidence="1 2">
    <name type="scientific">Bacillus phage vB_BsuS_PJN02</name>
    <dbReference type="NCBI Taxonomy" id="2920374"/>
    <lineage>
        <taxon>Viruses</taxon>
        <taxon>Duplodnaviria</taxon>
        <taxon>Heunggongvirae</taxon>
        <taxon>Uroviricota</taxon>
        <taxon>Caudoviricetes</taxon>
        <taxon>Heleneionescovirinae</taxon>
        <taxon>Zhangjivirus</taxon>
        <taxon>Zhangjivirus PJN02</taxon>
    </lineage>
</organism>
<protein>
    <submittedName>
        <fullName evidence="1">Uncharacterized protein</fullName>
    </submittedName>
</protein>
<evidence type="ECO:0000313" key="2">
    <source>
        <dbReference type="Proteomes" id="UP000829276"/>
    </source>
</evidence>
<dbReference type="Proteomes" id="UP000829276">
    <property type="component" value="Segment"/>
</dbReference>